<reference evidence="3 4" key="1">
    <citation type="submission" date="2024-03" db="EMBL/GenBank/DDBJ databases">
        <title>Aureococcus anophagefferens CCMP1851 and Kratosvirus quantuckense: Draft genome of a second virus-susceptible host strain in the model system.</title>
        <authorList>
            <person name="Chase E."/>
            <person name="Truchon A.R."/>
            <person name="Schepens W."/>
            <person name="Wilhelm S.W."/>
        </authorList>
    </citation>
    <scope>NUCLEOTIDE SEQUENCE [LARGE SCALE GENOMIC DNA]</scope>
    <source>
        <strain evidence="3 4">CCMP1851</strain>
    </source>
</reference>
<keyword evidence="2" id="KW-0472">Membrane</keyword>
<feature type="transmembrane region" description="Helical" evidence="2">
    <location>
        <begin position="64"/>
        <end position="84"/>
    </location>
</feature>
<feature type="compositionally biased region" description="Low complexity" evidence="1">
    <location>
        <begin position="321"/>
        <end position="338"/>
    </location>
</feature>
<proteinExistence type="predicted"/>
<dbReference type="Proteomes" id="UP001363151">
    <property type="component" value="Unassembled WGS sequence"/>
</dbReference>
<feature type="compositionally biased region" description="Low complexity" evidence="1">
    <location>
        <begin position="280"/>
        <end position="297"/>
    </location>
</feature>
<evidence type="ECO:0000256" key="2">
    <source>
        <dbReference type="SAM" id="Phobius"/>
    </source>
</evidence>
<name>A0ABR1FTY2_AURAN</name>
<keyword evidence="2" id="KW-0812">Transmembrane</keyword>
<evidence type="ECO:0000256" key="1">
    <source>
        <dbReference type="SAM" id="MobiDB-lite"/>
    </source>
</evidence>
<feature type="region of interest" description="Disordered" evidence="1">
    <location>
        <begin position="201"/>
        <end position="221"/>
    </location>
</feature>
<comment type="caution">
    <text evidence="3">The sequence shown here is derived from an EMBL/GenBank/DDBJ whole genome shotgun (WGS) entry which is preliminary data.</text>
</comment>
<feature type="transmembrane region" description="Helical" evidence="2">
    <location>
        <begin position="17"/>
        <end position="37"/>
    </location>
</feature>
<gene>
    <name evidence="3" type="ORF">SO694_00020059</name>
</gene>
<feature type="compositionally biased region" description="Low complexity" evidence="1">
    <location>
        <begin position="357"/>
        <end position="384"/>
    </location>
</feature>
<evidence type="ECO:0000313" key="4">
    <source>
        <dbReference type="Proteomes" id="UP001363151"/>
    </source>
</evidence>
<feature type="region of interest" description="Disordered" evidence="1">
    <location>
        <begin position="280"/>
        <end position="386"/>
    </location>
</feature>
<feature type="transmembrane region" description="Helical" evidence="2">
    <location>
        <begin position="91"/>
        <end position="109"/>
    </location>
</feature>
<dbReference type="EMBL" id="JBBJCI010000229">
    <property type="protein sequence ID" value="KAK7238570.1"/>
    <property type="molecule type" value="Genomic_DNA"/>
</dbReference>
<feature type="compositionally biased region" description="Acidic residues" evidence="1">
    <location>
        <begin position="206"/>
        <end position="216"/>
    </location>
</feature>
<accession>A0ABR1FTY2</accession>
<feature type="transmembrane region" description="Helical" evidence="2">
    <location>
        <begin position="141"/>
        <end position="161"/>
    </location>
</feature>
<evidence type="ECO:0000313" key="3">
    <source>
        <dbReference type="EMBL" id="KAK7238570.1"/>
    </source>
</evidence>
<organism evidence="3 4">
    <name type="scientific">Aureococcus anophagefferens</name>
    <name type="common">Harmful bloom alga</name>
    <dbReference type="NCBI Taxonomy" id="44056"/>
    <lineage>
        <taxon>Eukaryota</taxon>
        <taxon>Sar</taxon>
        <taxon>Stramenopiles</taxon>
        <taxon>Ochrophyta</taxon>
        <taxon>Pelagophyceae</taxon>
        <taxon>Pelagomonadales</taxon>
        <taxon>Pelagomonadaceae</taxon>
        <taxon>Aureococcus</taxon>
    </lineage>
</organism>
<keyword evidence="4" id="KW-1185">Reference proteome</keyword>
<keyword evidence="2" id="KW-1133">Transmembrane helix</keyword>
<protein>
    <submittedName>
        <fullName evidence="3">Uncharacterized protein</fullName>
    </submittedName>
</protein>
<sequence length="436" mass="44984">MGAFECIERLYEARRSLTLFTLVVNLCFGMAFSITTFNVVGRCVTEPCVAETAGLLRINSGTSFGLLLTGFLFILQPVYGLWFFRVKCSDVVGGAFVGATVMLSLQAMMTSSQWSYVAKGVATMDPIVASSGVVVKGNETFFSAFEAIAALAGLMCALLILNAIELSFCLEYFCDNDAAKLRAQRFAERIRRGYQYQGVHQSSDATVDDDDLDDDTQAAPHARASAAATIESAKRAAEVGVTIEHARVCACSAASRPCVVYGCAKAKRALAALAGAAAPPDQAASSRASRAATTASPDGDDVAARPKAPRISVAAPPARLSPTPHASDAAAAPESPTTPVSPPPSEPATTKLDAKPRPAAARPALAAAPAALAAAPSPLSPRSADAVRAIPRSPSFSAAASSLLGLSASCTKQKPSLSPSKALPSPLATISSLKAC</sequence>